<feature type="compositionally biased region" description="Low complexity" evidence="1">
    <location>
        <begin position="161"/>
        <end position="173"/>
    </location>
</feature>
<sequence>MRRIIGAAVALAAMARGAAAQNEAALRQAFEGRTVAVKIDMPATSQGVNVYPQDGMPLDYRELAQRLKDNGTALKMGTSIMVTKVVVKKDHIEFQLGGGGYGTFGDWMTSPSSVNSISEGESQREKDLKSAIKNSSGDEKKRLERELSSERSSRERENSKAQAEAAQANMAREANIRTKRLDAGSRFNIYYRQGIPPEALTADGVVKALEKFVTFPDAPAAVATSPAPAAPRASFVSNPAPASAAPAAAPPVDAAPSAGGVAALKKGMSLKDVETLLGPASTASETKNGTMTVAKRTYRKDGLEVAASFVGGVLIDFAIKPI</sequence>
<dbReference type="eggNOG" id="ENOG503427Y">
    <property type="taxonomic scope" value="Bacteria"/>
</dbReference>
<feature type="region of interest" description="Disordered" evidence="1">
    <location>
        <begin position="112"/>
        <end position="177"/>
    </location>
</feature>
<dbReference type="EMBL" id="CP007128">
    <property type="protein sequence ID" value="AHG90111.1"/>
    <property type="molecule type" value="Genomic_DNA"/>
</dbReference>
<keyword evidence="4" id="KW-1185">Reference proteome</keyword>
<dbReference type="Proteomes" id="UP000019151">
    <property type="component" value="Chromosome"/>
</dbReference>
<organism evidence="3 4">
    <name type="scientific">Gemmatirosa kalamazoonensis</name>
    <dbReference type="NCBI Taxonomy" id="861299"/>
    <lineage>
        <taxon>Bacteria</taxon>
        <taxon>Pseudomonadati</taxon>
        <taxon>Gemmatimonadota</taxon>
        <taxon>Gemmatimonadia</taxon>
        <taxon>Gemmatimonadales</taxon>
        <taxon>Gemmatimonadaceae</taxon>
        <taxon>Gemmatirosa</taxon>
    </lineage>
</organism>
<proteinExistence type="predicted"/>
<feature type="signal peptide" evidence="2">
    <location>
        <begin position="1"/>
        <end position="20"/>
    </location>
</feature>
<dbReference type="KEGG" id="gba:J421_2574"/>
<evidence type="ECO:0000313" key="3">
    <source>
        <dbReference type="EMBL" id="AHG90111.1"/>
    </source>
</evidence>
<evidence type="ECO:0000313" key="4">
    <source>
        <dbReference type="Proteomes" id="UP000019151"/>
    </source>
</evidence>
<keyword evidence="2" id="KW-0732">Signal</keyword>
<evidence type="ECO:0000256" key="1">
    <source>
        <dbReference type="SAM" id="MobiDB-lite"/>
    </source>
</evidence>
<dbReference type="InParanoid" id="W0RH45"/>
<feature type="region of interest" description="Disordered" evidence="1">
    <location>
        <begin position="229"/>
        <end position="252"/>
    </location>
</feature>
<dbReference type="HOGENOM" id="CLU_862662_0_0_0"/>
<dbReference type="RefSeq" id="WP_148306297.1">
    <property type="nucleotide sequence ID" value="NZ_CP007128.1"/>
</dbReference>
<name>W0RH45_9BACT</name>
<protein>
    <submittedName>
        <fullName evidence="3">Uncharacterized protein</fullName>
    </submittedName>
</protein>
<evidence type="ECO:0000256" key="2">
    <source>
        <dbReference type="SAM" id="SignalP"/>
    </source>
</evidence>
<accession>W0RH45</accession>
<gene>
    <name evidence="3" type="ORF">J421_2574</name>
</gene>
<reference evidence="3 4" key="1">
    <citation type="journal article" date="2014" name="Genome Announc.">
        <title>Genome Sequence and Methylome of Soil Bacterium Gemmatirosa kalamazoonensis KBS708T, a Member of the Rarely Cultivated Gemmatimonadetes Phylum.</title>
        <authorList>
            <person name="Debruyn J.M."/>
            <person name="Radosevich M."/>
            <person name="Wommack K.E."/>
            <person name="Polson S.W."/>
            <person name="Hauser L.J."/>
            <person name="Fawaz M.N."/>
            <person name="Korlach J."/>
            <person name="Tsai Y.C."/>
        </authorList>
    </citation>
    <scope>NUCLEOTIDE SEQUENCE [LARGE SCALE GENOMIC DNA]</scope>
    <source>
        <strain evidence="3 4">KBS708</strain>
    </source>
</reference>
<dbReference type="OrthoDB" id="115541at2"/>
<feature type="chain" id="PRO_5004794108" evidence="2">
    <location>
        <begin position="21"/>
        <end position="322"/>
    </location>
</feature>
<feature type="compositionally biased region" description="Basic and acidic residues" evidence="1">
    <location>
        <begin position="121"/>
        <end position="159"/>
    </location>
</feature>
<dbReference type="AlphaFoldDB" id="W0RH45"/>